<dbReference type="OrthoDB" id="9779910at2"/>
<evidence type="ECO:0000256" key="1">
    <source>
        <dbReference type="ARBA" id="ARBA00008007"/>
    </source>
</evidence>
<gene>
    <name evidence="2" type="ORF">FJA49_13880</name>
</gene>
<dbReference type="CDD" id="cd06223">
    <property type="entry name" value="PRTases_typeI"/>
    <property type="match status" value="1"/>
</dbReference>
<comment type="caution">
    <text evidence="2">The sequence shown here is derived from an EMBL/GenBank/DDBJ whole genome shotgun (WGS) entry which is preliminary data.</text>
</comment>
<protein>
    <submittedName>
        <fullName evidence="2">ComF family protein</fullName>
    </submittedName>
</protein>
<evidence type="ECO:0000313" key="2">
    <source>
        <dbReference type="EMBL" id="TPD65288.1"/>
    </source>
</evidence>
<dbReference type="PANTHER" id="PTHR47505:SF1">
    <property type="entry name" value="DNA UTILIZATION PROTEIN YHGH"/>
    <property type="match status" value="1"/>
</dbReference>
<reference evidence="2 3" key="1">
    <citation type="submission" date="2019-06" db="EMBL/GenBank/DDBJ databases">
        <title>Flavobacterium sp. MaA-Y11 from geoumgang.</title>
        <authorList>
            <person name="Jeong S."/>
        </authorList>
    </citation>
    <scope>NUCLEOTIDE SEQUENCE [LARGE SCALE GENOMIC DNA]</scope>
    <source>
        <strain evidence="2 3">MaA-Y11</strain>
    </source>
</reference>
<dbReference type="SUPFAM" id="SSF53271">
    <property type="entry name" value="PRTase-like"/>
    <property type="match status" value="1"/>
</dbReference>
<proteinExistence type="inferred from homology"/>
<dbReference type="RefSeq" id="WP_140001532.1">
    <property type="nucleotide sequence ID" value="NZ_VFJE01000056.1"/>
</dbReference>
<dbReference type="Proteomes" id="UP000319175">
    <property type="component" value="Unassembled WGS sequence"/>
</dbReference>
<accession>A0A501PYK5</accession>
<dbReference type="InterPro" id="IPR000836">
    <property type="entry name" value="PRTase_dom"/>
</dbReference>
<dbReference type="EMBL" id="VFJE01000056">
    <property type="protein sequence ID" value="TPD65288.1"/>
    <property type="molecule type" value="Genomic_DNA"/>
</dbReference>
<name>A0A501PYK5_9FLAO</name>
<evidence type="ECO:0000313" key="3">
    <source>
        <dbReference type="Proteomes" id="UP000319175"/>
    </source>
</evidence>
<dbReference type="Gene3D" id="3.40.50.2020">
    <property type="match status" value="1"/>
</dbReference>
<dbReference type="AlphaFoldDB" id="A0A501PYK5"/>
<organism evidence="2 3">
    <name type="scientific">Flavobacterium microcysteis</name>
    <dbReference type="NCBI Taxonomy" id="2596891"/>
    <lineage>
        <taxon>Bacteria</taxon>
        <taxon>Pseudomonadati</taxon>
        <taxon>Bacteroidota</taxon>
        <taxon>Flavobacteriia</taxon>
        <taxon>Flavobacteriales</taxon>
        <taxon>Flavobacteriaceae</taxon>
        <taxon>Flavobacterium</taxon>
    </lineage>
</organism>
<sequence length="227" mass="26078">MFKSLFDLFFPQVCLGCGEFMQLNETVICTSCRHELPLTNHHLETENEIIKKFYGRIPIEFGAAMVYFHKKGIVQELIHNLKYKNHQEIGTMLGAWYGEDLKLLEIVKSIDFIIPVPLHKKRLKKRGYNQVEKFGLALSTLLQVAYNDSILYRAVYSDTQTQKSFFGRTEIRENLFDVMFSEAHHGKHFLLVDDVITSGTTIEVCAKALLKIPDAKISVVTMAYSHS</sequence>
<dbReference type="InterPro" id="IPR051910">
    <property type="entry name" value="ComF/GntX_DNA_util-trans"/>
</dbReference>
<keyword evidence="3" id="KW-1185">Reference proteome</keyword>
<comment type="similarity">
    <text evidence="1">Belongs to the ComF/GntX family.</text>
</comment>
<dbReference type="PANTHER" id="PTHR47505">
    <property type="entry name" value="DNA UTILIZATION PROTEIN YHGH"/>
    <property type="match status" value="1"/>
</dbReference>
<dbReference type="InterPro" id="IPR029057">
    <property type="entry name" value="PRTase-like"/>
</dbReference>